<organism evidence="11">
    <name type="scientific">Manihot esculenta</name>
    <name type="common">Cassava</name>
    <name type="synonym">Jatropha manihot</name>
    <dbReference type="NCBI Taxonomy" id="3983"/>
    <lineage>
        <taxon>Eukaryota</taxon>
        <taxon>Viridiplantae</taxon>
        <taxon>Streptophyta</taxon>
        <taxon>Embryophyta</taxon>
        <taxon>Tracheophyta</taxon>
        <taxon>Spermatophyta</taxon>
        <taxon>Magnoliopsida</taxon>
        <taxon>eudicotyledons</taxon>
        <taxon>Gunneridae</taxon>
        <taxon>Pentapetalae</taxon>
        <taxon>rosids</taxon>
        <taxon>fabids</taxon>
        <taxon>Malpighiales</taxon>
        <taxon>Euphorbiaceae</taxon>
        <taxon>Crotonoideae</taxon>
        <taxon>Manihoteae</taxon>
        <taxon>Manihot</taxon>
    </lineage>
</organism>
<keyword evidence="5" id="KW-0325">Glycoprotein</keyword>
<evidence type="ECO:0000256" key="9">
    <source>
        <dbReference type="SAM" id="SignalP"/>
    </source>
</evidence>
<comment type="similarity">
    <text evidence="1 7">Belongs to the peptidase A1 family.</text>
</comment>
<name>A0A2C9UIK8_MANES</name>
<dbReference type="AlphaFoldDB" id="A0A2C9UIK8"/>
<feature type="active site" evidence="6">
    <location>
        <position position="346"/>
    </location>
</feature>
<keyword evidence="2 7" id="KW-0645">Protease</keyword>
<feature type="signal peptide" evidence="9">
    <location>
        <begin position="1"/>
        <end position="28"/>
    </location>
</feature>
<dbReference type="InterPro" id="IPR032799">
    <property type="entry name" value="TAXi_C"/>
</dbReference>
<dbReference type="OMA" id="EFCYYTS"/>
<feature type="region of interest" description="Disordered" evidence="8">
    <location>
        <begin position="75"/>
        <end position="102"/>
    </location>
</feature>
<dbReference type="GO" id="GO:0004190">
    <property type="term" value="F:aspartic-type endopeptidase activity"/>
    <property type="evidence" value="ECO:0000318"/>
    <property type="project" value="GO_Central"/>
</dbReference>
<dbReference type="Gene3D" id="2.40.70.10">
    <property type="entry name" value="Acid Proteases"/>
    <property type="match status" value="2"/>
</dbReference>
<evidence type="ECO:0000259" key="10">
    <source>
        <dbReference type="PROSITE" id="PS51767"/>
    </source>
</evidence>
<dbReference type="PANTHER" id="PTHR47967">
    <property type="entry name" value="OS07G0603500 PROTEIN-RELATED"/>
    <property type="match status" value="1"/>
</dbReference>
<dbReference type="FunFam" id="2.40.70.10:FF:000033">
    <property type="entry name" value="Aspartyl protease family protein"/>
    <property type="match status" value="1"/>
</dbReference>
<dbReference type="InterPro" id="IPR032861">
    <property type="entry name" value="TAXi_N"/>
</dbReference>
<evidence type="ECO:0000256" key="8">
    <source>
        <dbReference type="SAM" id="MobiDB-lite"/>
    </source>
</evidence>
<dbReference type="PROSITE" id="PS00141">
    <property type="entry name" value="ASP_PROTEASE"/>
    <property type="match status" value="1"/>
</dbReference>
<dbReference type="InterPro" id="IPR051708">
    <property type="entry name" value="Plant_Aspart_Prot_A1"/>
</dbReference>
<protein>
    <recommendedName>
        <fullName evidence="10">Peptidase A1 domain-containing protein</fullName>
    </recommendedName>
</protein>
<evidence type="ECO:0000256" key="6">
    <source>
        <dbReference type="PIRSR" id="PIRSR601461-1"/>
    </source>
</evidence>
<sequence>MSKPHLLLSPWFICCFNVVVVFFLQVDAAFECNDTGVSFEMFHMHSPELKLQGKSLGTSKTRLDRFRELLEKDNARQQRLSSQRQPQRHMPDPTAELPLRSGASTGDGVFYVSFRIGSPPQKFVLAADTGSDLTWMKCNFTCKFCPKISFNPGRAFQAKDSPSFQTIPCSSKICQEDLVRVRALPDCPTPDTPCLFNYTYFGGRSAAGVFVNETVTVGLHSRRKVILYNVLVGCTEAANLPEPFPDGVMGLGFGEQSFAMLLAQLFGNKFSYCFVDHLKPSNFKNYLSFGQAQHSVPKKLQYTRLLVIRDAPYYWLNVTGISVGDKLLNIPAVIWSIPDGGGTIIDSGSSLTHLKEAAYDAVTDALRATISKFKKVELPVTEFCFEANGFQEALAPKLVFHFDDGAVLEPPVKSYIIDAAEGIKCLGFQKVGGDEINIIGNFIQQEHYWEYDIDRFMLGFGPSTCILPNPKD</sequence>
<feature type="domain" description="Peptidase A1" evidence="10">
    <location>
        <begin position="110"/>
        <end position="461"/>
    </location>
</feature>
<dbReference type="GO" id="GO:0006508">
    <property type="term" value="P:proteolysis"/>
    <property type="evidence" value="ECO:0007669"/>
    <property type="project" value="UniProtKB-KW"/>
</dbReference>
<dbReference type="PRINTS" id="PR00792">
    <property type="entry name" value="PEPSIN"/>
</dbReference>
<feature type="chain" id="PRO_5012406523" description="Peptidase A1 domain-containing protein" evidence="9">
    <location>
        <begin position="29"/>
        <end position="472"/>
    </location>
</feature>
<evidence type="ECO:0000256" key="2">
    <source>
        <dbReference type="ARBA" id="ARBA00022670"/>
    </source>
</evidence>
<evidence type="ECO:0000256" key="3">
    <source>
        <dbReference type="ARBA" id="ARBA00022750"/>
    </source>
</evidence>
<keyword evidence="3 7" id="KW-0064">Aspartyl protease</keyword>
<dbReference type="InterPro" id="IPR034161">
    <property type="entry name" value="Pepsin-like_plant"/>
</dbReference>
<gene>
    <name evidence="11" type="ORF">MANES_14G032900</name>
</gene>
<proteinExistence type="inferred from homology"/>
<dbReference type="InterPro" id="IPR001461">
    <property type="entry name" value="Aspartic_peptidase_A1"/>
</dbReference>
<keyword evidence="9" id="KW-0732">Signal</keyword>
<dbReference type="CDD" id="cd05476">
    <property type="entry name" value="pepsin_A_like_plant"/>
    <property type="match status" value="1"/>
</dbReference>
<reference evidence="11" key="1">
    <citation type="submission" date="2016-02" db="EMBL/GenBank/DDBJ databases">
        <title>WGS assembly of Manihot esculenta.</title>
        <authorList>
            <person name="Bredeson J.V."/>
            <person name="Prochnik S.E."/>
            <person name="Lyons J.B."/>
            <person name="Schmutz J."/>
            <person name="Grimwood J."/>
            <person name="Vrebalov J."/>
            <person name="Bart R.S."/>
            <person name="Amuge T."/>
            <person name="Ferguson M.E."/>
            <person name="Green R."/>
            <person name="Putnam N."/>
            <person name="Stites J."/>
            <person name="Rounsley S."/>
            <person name="Rokhsar D.S."/>
        </authorList>
    </citation>
    <scope>NUCLEOTIDE SEQUENCE [LARGE SCALE GENOMIC DNA]</scope>
    <source>
        <tissue evidence="11">Leaf</tissue>
    </source>
</reference>
<dbReference type="InterPro" id="IPR001969">
    <property type="entry name" value="Aspartic_peptidase_AS"/>
</dbReference>
<feature type="active site" evidence="6">
    <location>
        <position position="128"/>
    </location>
</feature>
<evidence type="ECO:0000256" key="1">
    <source>
        <dbReference type="ARBA" id="ARBA00007447"/>
    </source>
</evidence>
<dbReference type="InterPro" id="IPR021109">
    <property type="entry name" value="Peptidase_aspartic_dom_sf"/>
</dbReference>
<dbReference type="PROSITE" id="PS51767">
    <property type="entry name" value="PEPTIDASE_A1"/>
    <property type="match status" value="1"/>
</dbReference>
<evidence type="ECO:0000256" key="7">
    <source>
        <dbReference type="RuleBase" id="RU000454"/>
    </source>
</evidence>
<keyword evidence="4 7" id="KW-0378">Hydrolase</keyword>
<dbReference type="Pfam" id="PF14541">
    <property type="entry name" value="TAXi_C"/>
    <property type="match status" value="1"/>
</dbReference>
<dbReference type="InterPro" id="IPR033121">
    <property type="entry name" value="PEPTIDASE_A1"/>
</dbReference>
<evidence type="ECO:0000256" key="4">
    <source>
        <dbReference type="ARBA" id="ARBA00022801"/>
    </source>
</evidence>
<dbReference type="PANTHER" id="PTHR47967:SF69">
    <property type="entry name" value="ASPARTIC PROTEINASE NANA, CHLOROPLAST"/>
    <property type="match status" value="1"/>
</dbReference>
<evidence type="ECO:0000256" key="5">
    <source>
        <dbReference type="ARBA" id="ARBA00023180"/>
    </source>
</evidence>
<evidence type="ECO:0000313" key="11">
    <source>
        <dbReference type="EMBL" id="OAY30462.1"/>
    </source>
</evidence>
<dbReference type="SUPFAM" id="SSF50630">
    <property type="entry name" value="Acid proteases"/>
    <property type="match status" value="1"/>
</dbReference>
<accession>A0A2C9UIK8</accession>
<dbReference type="EMBL" id="CM004400">
    <property type="protein sequence ID" value="OAY30462.1"/>
    <property type="molecule type" value="Genomic_DNA"/>
</dbReference>
<dbReference type="Pfam" id="PF14543">
    <property type="entry name" value="TAXi_N"/>
    <property type="match status" value="1"/>
</dbReference>